<evidence type="ECO:0000256" key="7">
    <source>
        <dbReference type="ARBA" id="ARBA00023239"/>
    </source>
</evidence>
<protein>
    <recommendedName>
        <fullName evidence="6 8">3-dehydroquinate dehydratase</fullName>
        <shortName evidence="8">3-dehydroquinase</shortName>
        <ecNumber evidence="6 8">4.2.1.10</ecNumber>
    </recommendedName>
    <alternativeName>
        <fullName evidence="8">Type II DHQase</fullName>
    </alternativeName>
</protein>
<name>A0A2R3IZ58_9PSED</name>
<comment type="similarity">
    <text evidence="4 8">Belongs to the type-II 3-dehydroquinase family.</text>
</comment>
<dbReference type="Proteomes" id="UP000238390">
    <property type="component" value="Chromosome"/>
</dbReference>
<sequence length="148" mass="16204">MTRTVLVLNGPNLNLLGTREPRTYGRQTLAEIAAQCAAFAESRGFAVEFRQTNHEGELLDWIHQARGRIAGIVINPAAWTHTSVALRDTLAAVELPVLEVHLSNVHQREPFRHHSHVSPLATGVICGLGGLGYRLALEYFASQFEAAA</sequence>
<feature type="binding site" evidence="8 10">
    <location>
        <begin position="102"/>
        <end position="103"/>
    </location>
    <ligand>
        <name>substrate</name>
    </ligand>
</feature>
<dbReference type="PANTHER" id="PTHR21272:SF3">
    <property type="entry name" value="CATABOLIC 3-DEHYDROQUINASE"/>
    <property type="match status" value="1"/>
</dbReference>
<dbReference type="PIRSF" id="PIRSF001399">
    <property type="entry name" value="DHquinase_II"/>
    <property type="match status" value="1"/>
</dbReference>
<keyword evidence="8" id="KW-0057">Aromatic amino acid biosynthesis</keyword>
<evidence type="ECO:0000256" key="8">
    <source>
        <dbReference type="HAMAP-Rule" id="MF_00169"/>
    </source>
</evidence>
<evidence type="ECO:0000256" key="9">
    <source>
        <dbReference type="PIRSR" id="PIRSR001399-1"/>
    </source>
</evidence>
<dbReference type="UniPathway" id="UPA00053">
    <property type="reaction ID" value="UER00086"/>
</dbReference>
<gene>
    <name evidence="8" type="primary">aroQ</name>
    <name evidence="12" type="ORF">CSB93_1489</name>
</gene>
<evidence type="ECO:0000313" key="13">
    <source>
        <dbReference type="Proteomes" id="UP000238390"/>
    </source>
</evidence>
<dbReference type="Pfam" id="PF01220">
    <property type="entry name" value="DHquinase_II"/>
    <property type="match status" value="1"/>
</dbReference>
<evidence type="ECO:0000256" key="2">
    <source>
        <dbReference type="ARBA" id="ARBA00003924"/>
    </source>
</evidence>
<dbReference type="CDD" id="cd00466">
    <property type="entry name" value="DHQase_II"/>
    <property type="match status" value="1"/>
</dbReference>
<evidence type="ECO:0000256" key="6">
    <source>
        <dbReference type="ARBA" id="ARBA00012060"/>
    </source>
</evidence>
<dbReference type="EC" id="4.2.1.10" evidence="6 8"/>
<dbReference type="GO" id="GO:0009423">
    <property type="term" value="P:chorismate biosynthetic process"/>
    <property type="evidence" value="ECO:0007669"/>
    <property type="project" value="UniProtKB-UniRule"/>
</dbReference>
<dbReference type="Gene3D" id="3.40.50.9100">
    <property type="entry name" value="Dehydroquinase, class II"/>
    <property type="match status" value="1"/>
</dbReference>
<dbReference type="RefSeq" id="WP_058145549.1">
    <property type="nucleotide sequence ID" value="NZ_CP027169.1"/>
</dbReference>
<reference evidence="12 13" key="1">
    <citation type="submission" date="2018-02" db="EMBL/GenBank/DDBJ databases">
        <title>FDA/CDC Antimicrobial Resistant Isolate Bank Genome Sequencing.</title>
        <authorList>
            <person name="Benahmed F.H."/>
            <person name="Lutgring J.D."/>
            <person name="Yoo B."/>
            <person name="Machado M."/>
            <person name="Brown A."/>
            <person name="McAllister G."/>
            <person name="Perry A."/>
            <person name="Halpin A.L."/>
            <person name="Vavikolanu K."/>
            <person name="Ott S."/>
            <person name="Zhao X."/>
            <person name="Tallon L.J."/>
            <person name="Sadzewicz L."/>
            <person name="Aluvathingal J."/>
            <person name="Nadendla S."/>
            <person name="Voskania-kordi A."/>
            <person name="Simonyan V."/>
            <person name="Patel J."/>
            <person name="Shawar R.M."/>
        </authorList>
    </citation>
    <scope>NUCLEOTIDE SEQUENCE [LARGE SCALE GENOMIC DNA]</scope>
    <source>
        <strain evidence="12 13">AR_0356</strain>
    </source>
</reference>
<proteinExistence type="inferred from homology"/>
<feature type="binding site" evidence="8 10">
    <location>
        <position position="81"/>
    </location>
    <ligand>
        <name>substrate</name>
    </ligand>
</feature>
<dbReference type="GO" id="GO:0009073">
    <property type="term" value="P:aromatic amino acid family biosynthetic process"/>
    <property type="evidence" value="ECO:0007669"/>
    <property type="project" value="UniProtKB-KW"/>
</dbReference>
<feature type="binding site" evidence="8 10">
    <location>
        <position position="112"/>
    </location>
    <ligand>
        <name>substrate</name>
    </ligand>
</feature>
<dbReference type="NCBIfam" id="NF003806">
    <property type="entry name" value="PRK05395.1-3"/>
    <property type="match status" value="1"/>
</dbReference>
<dbReference type="InterPro" id="IPR036441">
    <property type="entry name" value="DHquinase_II_sf"/>
</dbReference>
<evidence type="ECO:0000256" key="3">
    <source>
        <dbReference type="ARBA" id="ARBA00004902"/>
    </source>
</evidence>
<feature type="active site" description="Proton donor" evidence="8 9">
    <location>
        <position position="101"/>
    </location>
</feature>
<dbReference type="SUPFAM" id="SSF52304">
    <property type="entry name" value="Type II 3-dehydroquinate dehydratase"/>
    <property type="match status" value="1"/>
</dbReference>
<dbReference type="GO" id="GO:0003855">
    <property type="term" value="F:3-dehydroquinate dehydratase activity"/>
    <property type="evidence" value="ECO:0007669"/>
    <property type="project" value="UniProtKB-UniRule"/>
</dbReference>
<feature type="active site" description="Proton acceptor" evidence="8 9">
    <location>
        <position position="24"/>
    </location>
</feature>
<feature type="binding site" evidence="8 10">
    <location>
        <position position="88"/>
    </location>
    <ligand>
        <name>substrate</name>
    </ligand>
</feature>
<comment type="subunit">
    <text evidence="5 8">Homododecamer.</text>
</comment>
<evidence type="ECO:0000256" key="10">
    <source>
        <dbReference type="PIRSR" id="PIRSR001399-2"/>
    </source>
</evidence>
<dbReference type="GO" id="GO:0019631">
    <property type="term" value="P:quinate catabolic process"/>
    <property type="evidence" value="ECO:0007669"/>
    <property type="project" value="TreeGrafter"/>
</dbReference>
<evidence type="ECO:0000256" key="1">
    <source>
        <dbReference type="ARBA" id="ARBA00001864"/>
    </source>
</evidence>
<dbReference type="PROSITE" id="PS01029">
    <property type="entry name" value="DEHYDROQUINASE_II"/>
    <property type="match status" value="1"/>
</dbReference>
<comment type="function">
    <text evidence="2 8">Catalyzes a trans-dehydration via an enolate intermediate.</text>
</comment>
<accession>A0A2R3IZ58</accession>
<feature type="site" description="Transition state stabilizer" evidence="8 11">
    <location>
        <position position="19"/>
    </location>
</feature>
<comment type="catalytic activity">
    <reaction evidence="1 8">
        <text>3-dehydroquinate = 3-dehydroshikimate + H2O</text>
        <dbReference type="Rhea" id="RHEA:21096"/>
        <dbReference type="ChEBI" id="CHEBI:15377"/>
        <dbReference type="ChEBI" id="CHEBI:16630"/>
        <dbReference type="ChEBI" id="CHEBI:32364"/>
        <dbReference type="EC" id="4.2.1.10"/>
    </reaction>
</comment>
<evidence type="ECO:0000256" key="4">
    <source>
        <dbReference type="ARBA" id="ARBA00011037"/>
    </source>
</evidence>
<organism evidence="12 13">
    <name type="scientific">Pseudomonas paraeruginosa</name>
    <dbReference type="NCBI Taxonomy" id="2994495"/>
    <lineage>
        <taxon>Bacteria</taxon>
        <taxon>Pseudomonadati</taxon>
        <taxon>Pseudomonadota</taxon>
        <taxon>Gammaproteobacteria</taxon>
        <taxon>Pseudomonadales</taxon>
        <taxon>Pseudomonadaceae</taxon>
        <taxon>Pseudomonas</taxon>
    </lineage>
</organism>
<keyword evidence="8" id="KW-0028">Amino-acid biosynthesis</keyword>
<dbReference type="NCBIfam" id="NF003805">
    <property type="entry name" value="PRK05395.1-2"/>
    <property type="match status" value="1"/>
</dbReference>
<dbReference type="AlphaFoldDB" id="A0A2R3IZ58"/>
<dbReference type="EMBL" id="CP027169">
    <property type="protein sequence ID" value="AVK07195.1"/>
    <property type="molecule type" value="Genomic_DNA"/>
</dbReference>
<dbReference type="PANTHER" id="PTHR21272">
    <property type="entry name" value="CATABOLIC 3-DEHYDROQUINASE"/>
    <property type="match status" value="1"/>
</dbReference>
<dbReference type="NCBIfam" id="TIGR01088">
    <property type="entry name" value="aroQ"/>
    <property type="match status" value="1"/>
</dbReference>
<evidence type="ECO:0000256" key="5">
    <source>
        <dbReference type="ARBA" id="ARBA00011193"/>
    </source>
</evidence>
<evidence type="ECO:0000256" key="11">
    <source>
        <dbReference type="PIRSR" id="PIRSR001399-3"/>
    </source>
</evidence>
<dbReference type="InterPro" id="IPR001874">
    <property type="entry name" value="DHquinase_II"/>
</dbReference>
<dbReference type="HAMAP" id="MF_00169">
    <property type="entry name" value="AroQ"/>
    <property type="match status" value="1"/>
</dbReference>
<dbReference type="NCBIfam" id="NF003804">
    <property type="entry name" value="PRK05395.1-1"/>
    <property type="match status" value="1"/>
</dbReference>
<dbReference type="InterPro" id="IPR018509">
    <property type="entry name" value="DHquinase_II_CS"/>
</dbReference>
<keyword evidence="7 8" id="KW-0456">Lyase</keyword>
<evidence type="ECO:0000313" key="12">
    <source>
        <dbReference type="EMBL" id="AVK07195.1"/>
    </source>
</evidence>
<feature type="binding site" evidence="8 10">
    <location>
        <position position="75"/>
    </location>
    <ligand>
        <name>substrate</name>
    </ligand>
</feature>
<comment type="pathway">
    <text evidence="3 8">Metabolic intermediate biosynthesis; chorismate biosynthesis; chorismate from D-erythrose 4-phosphate and phosphoenolpyruvate: step 3/7.</text>
</comment>
<keyword evidence="13" id="KW-1185">Reference proteome</keyword>
<dbReference type="GO" id="GO:0008652">
    <property type="term" value="P:amino acid biosynthetic process"/>
    <property type="evidence" value="ECO:0007669"/>
    <property type="project" value="UniProtKB-KW"/>
</dbReference>
<dbReference type="NCBIfam" id="NF003807">
    <property type="entry name" value="PRK05395.1-4"/>
    <property type="match status" value="1"/>
</dbReference>